<evidence type="ECO:0000313" key="5">
    <source>
        <dbReference type="Proteomes" id="UP001055712"/>
    </source>
</evidence>
<dbReference type="OrthoDB" id="512564at2759"/>
<dbReference type="InterPro" id="IPR036908">
    <property type="entry name" value="RlpA-like_sf"/>
</dbReference>
<comment type="caution">
    <text evidence="4">The sequence shown here is derived from an EMBL/GenBank/DDBJ whole genome shotgun (WGS) entry which is preliminary data.</text>
</comment>
<evidence type="ECO:0000313" key="4">
    <source>
        <dbReference type="EMBL" id="KAI3435837.1"/>
    </source>
</evidence>
<proteinExistence type="predicted"/>
<feature type="signal peptide" evidence="3">
    <location>
        <begin position="1"/>
        <end position="20"/>
    </location>
</feature>
<feature type="region of interest" description="Disordered" evidence="2">
    <location>
        <begin position="135"/>
        <end position="159"/>
    </location>
</feature>
<dbReference type="Gene3D" id="2.40.40.10">
    <property type="entry name" value="RlpA-like domain"/>
    <property type="match status" value="1"/>
</dbReference>
<sequence length="170" mass="18899">MSRATLMTSCLLAYIAAAHAYTGMGTAYSGAYDKDATGFNSCQFGKLDDRWERFYGALPTSSFDRSKDCGRCVRVRGTESDAPTNAWYKVMIVDSCASCNGRGEENDIDFSTDALKAITGYSWDRKGIEWEWTSCDGDDAETQEAQEEDKAAEEDSADADRRRLRKLLRG</sequence>
<dbReference type="EMBL" id="SIDB01000002">
    <property type="protein sequence ID" value="KAI3435837.1"/>
    <property type="molecule type" value="Genomic_DNA"/>
</dbReference>
<keyword evidence="1 3" id="KW-0732">Signal</keyword>
<evidence type="ECO:0000256" key="2">
    <source>
        <dbReference type="SAM" id="MobiDB-lite"/>
    </source>
</evidence>
<protein>
    <submittedName>
        <fullName evidence="4">Uncharacterized protein</fullName>
    </submittedName>
</protein>
<keyword evidence="5" id="KW-1185">Reference proteome</keyword>
<dbReference type="PANTHER" id="PTHR31836">
    <property type="match status" value="1"/>
</dbReference>
<evidence type="ECO:0000256" key="3">
    <source>
        <dbReference type="SAM" id="SignalP"/>
    </source>
</evidence>
<feature type="chain" id="PRO_5038887822" evidence="3">
    <location>
        <begin position="21"/>
        <end position="170"/>
    </location>
</feature>
<name>A0A9D4TVH6_CHLVU</name>
<accession>A0A9D4TVH6</accession>
<dbReference type="PANTHER" id="PTHR31836:SF21">
    <property type="entry name" value="EXPANSIN-LIKE PROTEIN 7"/>
    <property type="match status" value="1"/>
</dbReference>
<organism evidence="4 5">
    <name type="scientific">Chlorella vulgaris</name>
    <name type="common">Green alga</name>
    <dbReference type="NCBI Taxonomy" id="3077"/>
    <lineage>
        <taxon>Eukaryota</taxon>
        <taxon>Viridiplantae</taxon>
        <taxon>Chlorophyta</taxon>
        <taxon>core chlorophytes</taxon>
        <taxon>Trebouxiophyceae</taxon>
        <taxon>Chlorellales</taxon>
        <taxon>Chlorellaceae</taxon>
        <taxon>Chlorella clade</taxon>
        <taxon>Chlorella</taxon>
    </lineage>
</organism>
<gene>
    <name evidence="4" type="ORF">D9Q98_001895</name>
</gene>
<reference evidence="4" key="2">
    <citation type="submission" date="2020-11" db="EMBL/GenBank/DDBJ databases">
        <authorList>
            <person name="Cecchin M."/>
            <person name="Marcolungo L."/>
            <person name="Rossato M."/>
            <person name="Girolomoni L."/>
            <person name="Cosentino E."/>
            <person name="Cuine S."/>
            <person name="Li-Beisson Y."/>
            <person name="Delledonne M."/>
            <person name="Ballottari M."/>
        </authorList>
    </citation>
    <scope>NUCLEOTIDE SEQUENCE</scope>
    <source>
        <strain evidence="4">211/11P</strain>
        <tissue evidence="4">Whole cell</tissue>
    </source>
</reference>
<dbReference type="CDD" id="cd22271">
    <property type="entry name" value="DPBB_EXP_N-like"/>
    <property type="match status" value="1"/>
</dbReference>
<dbReference type="AlphaFoldDB" id="A0A9D4TVH6"/>
<reference evidence="4" key="1">
    <citation type="journal article" date="2019" name="Plant J.">
        <title>Chlorella vulgaris genome assembly and annotation reveals the molecular basis for metabolic acclimation to high light conditions.</title>
        <authorList>
            <person name="Cecchin M."/>
            <person name="Marcolungo L."/>
            <person name="Rossato M."/>
            <person name="Girolomoni L."/>
            <person name="Cosentino E."/>
            <person name="Cuine S."/>
            <person name="Li-Beisson Y."/>
            <person name="Delledonne M."/>
            <person name="Ballottari M."/>
        </authorList>
    </citation>
    <scope>NUCLEOTIDE SEQUENCE</scope>
    <source>
        <strain evidence="4">211/11P</strain>
    </source>
</reference>
<feature type="compositionally biased region" description="Acidic residues" evidence="2">
    <location>
        <begin position="136"/>
        <end position="157"/>
    </location>
</feature>
<dbReference type="InterPro" id="IPR051477">
    <property type="entry name" value="Expansin_CellWall"/>
</dbReference>
<dbReference type="SUPFAM" id="SSF50685">
    <property type="entry name" value="Barwin-like endoglucanases"/>
    <property type="match status" value="1"/>
</dbReference>
<dbReference type="Proteomes" id="UP001055712">
    <property type="component" value="Unassembled WGS sequence"/>
</dbReference>
<evidence type="ECO:0000256" key="1">
    <source>
        <dbReference type="ARBA" id="ARBA00022729"/>
    </source>
</evidence>